<evidence type="ECO:0000256" key="1">
    <source>
        <dbReference type="ARBA" id="ARBA00000085"/>
    </source>
</evidence>
<dbReference type="GO" id="GO:0000155">
    <property type="term" value="F:phosphorelay sensor kinase activity"/>
    <property type="evidence" value="ECO:0007669"/>
    <property type="project" value="InterPro"/>
</dbReference>
<dbReference type="SMART" id="SM00387">
    <property type="entry name" value="HATPase_c"/>
    <property type="match status" value="1"/>
</dbReference>
<dbReference type="Gene3D" id="1.10.287.130">
    <property type="match status" value="1"/>
</dbReference>
<dbReference type="InterPro" id="IPR036097">
    <property type="entry name" value="HisK_dim/P_sf"/>
</dbReference>
<accession>A0A0V7ZVK6</accession>
<keyword evidence="6" id="KW-0547">Nucleotide-binding</keyword>
<dbReference type="EMBL" id="LMTZ01000056">
    <property type="protein sequence ID" value="KST68551.1"/>
    <property type="molecule type" value="Genomic_DNA"/>
</dbReference>
<dbReference type="EMBL" id="LMTZ01000057">
    <property type="protein sequence ID" value="KST68536.1"/>
    <property type="molecule type" value="Genomic_DNA"/>
</dbReference>
<dbReference type="PROSITE" id="PS50109">
    <property type="entry name" value="HIS_KIN"/>
    <property type="match status" value="1"/>
</dbReference>
<name>A0A0V7ZVK6_9CYAN</name>
<dbReference type="Gene3D" id="3.30.565.10">
    <property type="entry name" value="Histidine kinase-like ATPase, C-terminal domain"/>
    <property type="match status" value="1"/>
</dbReference>
<dbReference type="CDD" id="cd00082">
    <property type="entry name" value="HisKA"/>
    <property type="match status" value="1"/>
</dbReference>
<evidence type="ECO:0000256" key="5">
    <source>
        <dbReference type="ARBA" id="ARBA00022679"/>
    </source>
</evidence>
<organism evidence="14 16">
    <name type="scientific">Mastigocoleus testarum BC008</name>
    <dbReference type="NCBI Taxonomy" id="371196"/>
    <lineage>
        <taxon>Bacteria</taxon>
        <taxon>Bacillati</taxon>
        <taxon>Cyanobacteriota</taxon>
        <taxon>Cyanophyceae</taxon>
        <taxon>Nostocales</taxon>
        <taxon>Hapalosiphonaceae</taxon>
        <taxon>Mastigocoleus</taxon>
    </lineage>
</organism>
<keyword evidence="9" id="KW-0902">Two-component regulatory system</keyword>
<dbReference type="PANTHER" id="PTHR43065:SF10">
    <property type="entry name" value="PEROXIDE STRESS-ACTIVATED HISTIDINE KINASE MAK3"/>
    <property type="match status" value="1"/>
</dbReference>
<feature type="domain" description="HAMP" evidence="13">
    <location>
        <begin position="269"/>
        <end position="322"/>
    </location>
</feature>
<gene>
    <name evidence="14" type="ORF">BC008_01330</name>
    <name evidence="15" type="ORF">BC008_01405</name>
</gene>
<dbReference type="Pfam" id="PF00512">
    <property type="entry name" value="HisKA"/>
    <property type="match status" value="1"/>
</dbReference>
<reference evidence="14 16" key="1">
    <citation type="journal article" date="2015" name="Genome Announc.">
        <title>Draft Genome of the Euendolithic (true boring) Cyanobacterium Mastigocoleus testarum strain BC008.</title>
        <authorList>
            <person name="Guida B.S."/>
            <person name="Garcia-Pichel F."/>
        </authorList>
    </citation>
    <scope>NUCLEOTIDE SEQUENCE [LARGE SCALE GENOMIC DNA]</scope>
    <source>
        <strain evidence="14 16">BC008</strain>
    </source>
</reference>
<dbReference type="PANTHER" id="PTHR43065">
    <property type="entry name" value="SENSOR HISTIDINE KINASE"/>
    <property type="match status" value="1"/>
</dbReference>
<dbReference type="Pfam" id="PF00672">
    <property type="entry name" value="HAMP"/>
    <property type="match status" value="1"/>
</dbReference>
<dbReference type="InterPro" id="IPR003594">
    <property type="entry name" value="HATPase_dom"/>
</dbReference>
<dbReference type="PROSITE" id="PS50885">
    <property type="entry name" value="HAMP"/>
    <property type="match status" value="1"/>
</dbReference>
<evidence type="ECO:0000256" key="8">
    <source>
        <dbReference type="ARBA" id="ARBA00022840"/>
    </source>
</evidence>
<keyword evidence="10" id="KW-0175">Coiled coil</keyword>
<evidence type="ECO:0000313" key="14">
    <source>
        <dbReference type="EMBL" id="KST68536.1"/>
    </source>
</evidence>
<dbReference type="SMART" id="SM00304">
    <property type="entry name" value="HAMP"/>
    <property type="match status" value="1"/>
</dbReference>
<dbReference type="Proteomes" id="UP000053372">
    <property type="component" value="Unassembled WGS sequence"/>
</dbReference>
<dbReference type="PRINTS" id="PR00344">
    <property type="entry name" value="BCTRLSENSOR"/>
</dbReference>
<keyword evidence="11" id="KW-0472">Membrane</keyword>
<evidence type="ECO:0000313" key="16">
    <source>
        <dbReference type="Proteomes" id="UP000053372"/>
    </source>
</evidence>
<dbReference type="SUPFAM" id="SSF47384">
    <property type="entry name" value="Homodimeric domain of signal transducing histidine kinase"/>
    <property type="match status" value="1"/>
</dbReference>
<keyword evidence="11" id="KW-0812">Transmembrane</keyword>
<comment type="caution">
    <text evidence="14">The sequence shown here is derived from an EMBL/GenBank/DDBJ whole genome shotgun (WGS) entry which is preliminary data.</text>
</comment>
<dbReference type="GO" id="GO:0016020">
    <property type="term" value="C:membrane"/>
    <property type="evidence" value="ECO:0007669"/>
    <property type="project" value="UniProtKB-SubCell"/>
</dbReference>
<evidence type="ECO:0000259" key="12">
    <source>
        <dbReference type="PROSITE" id="PS50109"/>
    </source>
</evidence>
<feature type="transmembrane region" description="Helical" evidence="11">
    <location>
        <begin position="246"/>
        <end position="267"/>
    </location>
</feature>
<evidence type="ECO:0000259" key="13">
    <source>
        <dbReference type="PROSITE" id="PS50885"/>
    </source>
</evidence>
<dbReference type="SUPFAM" id="SSF158472">
    <property type="entry name" value="HAMP domain-like"/>
    <property type="match status" value="1"/>
</dbReference>
<dbReference type="InterPro" id="IPR003660">
    <property type="entry name" value="HAMP_dom"/>
</dbReference>
<keyword evidence="11" id="KW-1133">Transmembrane helix</keyword>
<dbReference type="Gene3D" id="6.10.340.10">
    <property type="match status" value="1"/>
</dbReference>
<evidence type="ECO:0000256" key="9">
    <source>
        <dbReference type="ARBA" id="ARBA00023012"/>
    </source>
</evidence>
<keyword evidence="4" id="KW-0597">Phosphoprotein</keyword>
<dbReference type="OrthoDB" id="501036at2"/>
<feature type="transmembrane region" description="Helical" evidence="11">
    <location>
        <begin position="47"/>
        <end position="68"/>
    </location>
</feature>
<comment type="subcellular location">
    <subcellularLocation>
        <location evidence="2">Membrane</location>
    </subcellularLocation>
</comment>
<feature type="coiled-coil region" evidence="10">
    <location>
        <begin position="317"/>
        <end position="348"/>
    </location>
</feature>
<dbReference type="InterPro" id="IPR036890">
    <property type="entry name" value="HATPase_C_sf"/>
</dbReference>
<dbReference type="AlphaFoldDB" id="A0A0V7ZVK6"/>
<dbReference type="RefSeq" id="WP_027844532.1">
    <property type="nucleotide sequence ID" value="NZ_LMTZ01000056.1"/>
</dbReference>
<keyword evidence="5" id="KW-0808">Transferase</keyword>
<evidence type="ECO:0000256" key="2">
    <source>
        <dbReference type="ARBA" id="ARBA00004370"/>
    </source>
</evidence>
<comment type="catalytic activity">
    <reaction evidence="1">
        <text>ATP + protein L-histidine = ADP + protein N-phospho-L-histidine.</text>
        <dbReference type="EC" id="2.7.13.3"/>
    </reaction>
</comment>
<proteinExistence type="predicted"/>
<keyword evidence="16" id="KW-1185">Reference proteome</keyword>
<dbReference type="EC" id="2.7.13.3" evidence="3"/>
<dbReference type="InterPro" id="IPR004358">
    <property type="entry name" value="Sig_transdc_His_kin-like_C"/>
</dbReference>
<dbReference type="Pfam" id="PF02518">
    <property type="entry name" value="HATPase_c"/>
    <property type="match status" value="1"/>
</dbReference>
<evidence type="ECO:0000313" key="15">
    <source>
        <dbReference type="EMBL" id="KST68551.1"/>
    </source>
</evidence>
<dbReference type="InterPro" id="IPR005467">
    <property type="entry name" value="His_kinase_dom"/>
</dbReference>
<sequence length="655" mass="74246">MLNQSGNTDLKSIINRFRYSKNSNISQPLKDNCRKFLNQLNVSQKIGFGYGIAISIAICGTISGIIVSNHYKSKARQKEQHAHEQVEIVRRLQASILQSRTHQQQFIPLVNQPKDLEDEYSHFLEHAATVRKTWSEIKSFVSHTNTKGEDHEAHTDGIPNLLQTYRGIPKAYFQEIRNILQKIDSSNLDSPEKIATAQKLLLDFTNSPLALKFDGISDDLTDLVKISDNHYLEAEEFINNTDQIQFWIAFISISLSTILAILFAYYISISISRPLKDLTHIAKEVTQKSNFDLQASINTADEVGVLATSFNQMIFKVKELLAEQINTNQKLESYNDNLEEKVEKRTQELIEKNFILEKTLRELKKTQGQLIQNEKMSSLGQLVAGIAHEINNPVNFIHGNLTYAHEYTQDLLRLVEIYQEEYPEPTTKVQEEVDSIDLDFLNEDLPKLLTSMKVGSLRIREIVKSLRNFSRLDESEYKQADIHEGIDNTLMILQNRLKVKPESSGIEIIKEYGKLPLVECYPGQLNQVFMNLISNAIDAFDEYEHEGKHENSAGLSTRDVKTTKSQIRISTQTLDSKSVTICIADNGPGIPGKIISRLFDPFFTTKEVGKGTGLGLAISHQIIVEKHHGKLECLSRLGEGTDFIIKIPITQVTTS</sequence>
<dbReference type="CDD" id="cd06225">
    <property type="entry name" value="HAMP"/>
    <property type="match status" value="1"/>
</dbReference>
<evidence type="ECO:0000256" key="10">
    <source>
        <dbReference type="SAM" id="Coils"/>
    </source>
</evidence>
<keyword evidence="7" id="KW-0418">Kinase</keyword>
<evidence type="ECO:0000256" key="3">
    <source>
        <dbReference type="ARBA" id="ARBA00012438"/>
    </source>
</evidence>
<evidence type="ECO:0000256" key="6">
    <source>
        <dbReference type="ARBA" id="ARBA00022741"/>
    </source>
</evidence>
<dbReference type="InterPro" id="IPR003661">
    <property type="entry name" value="HisK_dim/P_dom"/>
</dbReference>
<keyword evidence="8" id="KW-0067">ATP-binding</keyword>
<evidence type="ECO:0000256" key="11">
    <source>
        <dbReference type="SAM" id="Phobius"/>
    </source>
</evidence>
<dbReference type="SMART" id="SM00388">
    <property type="entry name" value="HisKA"/>
    <property type="match status" value="1"/>
</dbReference>
<protein>
    <recommendedName>
        <fullName evidence="3">histidine kinase</fullName>
        <ecNumber evidence="3">2.7.13.3</ecNumber>
    </recommendedName>
</protein>
<dbReference type="GO" id="GO:0005524">
    <property type="term" value="F:ATP binding"/>
    <property type="evidence" value="ECO:0007669"/>
    <property type="project" value="UniProtKB-KW"/>
</dbReference>
<feature type="domain" description="Histidine kinase" evidence="12">
    <location>
        <begin position="385"/>
        <end position="651"/>
    </location>
</feature>
<evidence type="ECO:0000256" key="7">
    <source>
        <dbReference type="ARBA" id="ARBA00022777"/>
    </source>
</evidence>
<dbReference type="SUPFAM" id="SSF55874">
    <property type="entry name" value="ATPase domain of HSP90 chaperone/DNA topoisomerase II/histidine kinase"/>
    <property type="match status" value="1"/>
</dbReference>
<evidence type="ECO:0000256" key="4">
    <source>
        <dbReference type="ARBA" id="ARBA00022553"/>
    </source>
</evidence>